<dbReference type="EMBL" id="CAJVQA010028833">
    <property type="protein sequence ID" value="CAG8795483.1"/>
    <property type="molecule type" value="Genomic_DNA"/>
</dbReference>
<keyword evidence="2" id="KW-1185">Reference proteome</keyword>
<dbReference type="Proteomes" id="UP000789759">
    <property type="component" value="Unassembled WGS sequence"/>
</dbReference>
<dbReference type="AlphaFoldDB" id="A0A9N9JWS8"/>
<evidence type="ECO:0000313" key="2">
    <source>
        <dbReference type="Proteomes" id="UP000789759"/>
    </source>
</evidence>
<feature type="non-terminal residue" evidence="1">
    <location>
        <position position="168"/>
    </location>
</feature>
<organism evidence="1 2">
    <name type="scientific">Cetraspora pellucida</name>
    <dbReference type="NCBI Taxonomy" id="1433469"/>
    <lineage>
        <taxon>Eukaryota</taxon>
        <taxon>Fungi</taxon>
        <taxon>Fungi incertae sedis</taxon>
        <taxon>Mucoromycota</taxon>
        <taxon>Glomeromycotina</taxon>
        <taxon>Glomeromycetes</taxon>
        <taxon>Diversisporales</taxon>
        <taxon>Gigasporaceae</taxon>
        <taxon>Cetraspora</taxon>
    </lineage>
</organism>
<evidence type="ECO:0000313" key="1">
    <source>
        <dbReference type="EMBL" id="CAG8795483.1"/>
    </source>
</evidence>
<sequence>SRSEVVKAVAKIKKRALETGKKPTQLIQDNMNSIPEEVRPYMPMLSALHRVVTHARKNEELQEPQKFAEDNDLQLMPTRIITNFKLAPINASHYEFLNAVQKAQEIPVTFEILKVIMPSEASNITQWFEEYYVLGKSIYDSIELGIPRTQNVVEVWHHCWKTLVRELN</sequence>
<comment type="caution">
    <text evidence="1">The sequence shown here is derived from an EMBL/GenBank/DDBJ whole genome shotgun (WGS) entry which is preliminary data.</text>
</comment>
<reference evidence="1" key="1">
    <citation type="submission" date="2021-06" db="EMBL/GenBank/DDBJ databases">
        <authorList>
            <person name="Kallberg Y."/>
            <person name="Tangrot J."/>
            <person name="Rosling A."/>
        </authorList>
    </citation>
    <scope>NUCLEOTIDE SEQUENCE</scope>
    <source>
        <strain evidence="1">FL966</strain>
    </source>
</reference>
<name>A0A9N9JWS8_9GLOM</name>
<dbReference type="OrthoDB" id="93990at2759"/>
<protein>
    <submittedName>
        <fullName evidence="1">7815_t:CDS:1</fullName>
    </submittedName>
</protein>
<accession>A0A9N9JWS8</accession>
<feature type="non-terminal residue" evidence="1">
    <location>
        <position position="1"/>
    </location>
</feature>
<gene>
    <name evidence="1" type="ORF">CPELLU_LOCUS17312</name>
</gene>
<proteinExistence type="predicted"/>